<gene>
    <name evidence="3" type="ORF">UT29_C0002G0042</name>
</gene>
<dbReference type="Proteomes" id="UP000034845">
    <property type="component" value="Unassembled WGS sequence"/>
</dbReference>
<dbReference type="AlphaFoldDB" id="A0A0G0PWD8"/>
<evidence type="ECO:0000313" key="3">
    <source>
        <dbReference type="EMBL" id="KKR02480.1"/>
    </source>
</evidence>
<keyword evidence="2" id="KW-1133">Transmembrane helix</keyword>
<comment type="caution">
    <text evidence="3">The sequence shown here is derived from an EMBL/GenBank/DDBJ whole genome shotgun (WGS) entry which is preliminary data.</text>
</comment>
<reference evidence="3 4" key="1">
    <citation type="journal article" date="2015" name="Nature">
        <title>rRNA introns, odd ribosomes, and small enigmatic genomes across a large radiation of phyla.</title>
        <authorList>
            <person name="Brown C.T."/>
            <person name="Hug L.A."/>
            <person name="Thomas B.C."/>
            <person name="Sharon I."/>
            <person name="Castelle C.J."/>
            <person name="Singh A."/>
            <person name="Wilkins M.J."/>
            <person name="Williams K.H."/>
            <person name="Banfield J.F."/>
        </authorList>
    </citation>
    <scope>NUCLEOTIDE SEQUENCE [LARGE SCALE GENOMIC DNA]</scope>
    <source>
        <strain evidence="4">GW2011_GWA1_39_13</strain>
    </source>
</reference>
<proteinExistence type="predicted"/>
<feature type="region of interest" description="Disordered" evidence="1">
    <location>
        <begin position="190"/>
        <end position="237"/>
    </location>
</feature>
<evidence type="ECO:0000256" key="1">
    <source>
        <dbReference type="SAM" id="MobiDB-lite"/>
    </source>
</evidence>
<name>A0A0G0PWD8_YANXG</name>
<keyword evidence="2" id="KW-0812">Transmembrane</keyword>
<feature type="transmembrane region" description="Helical" evidence="2">
    <location>
        <begin position="7"/>
        <end position="35"/>
    </location>
</feature>
<dbReference type="EMBL" id="LBWF01000002">
    <property type="protein sequence ID" value="KKR02480.1"/>
    <property type="molecule type" value="Genomic_DNA"/>
</dbReference>
<protein>
    <submittedName>
        <fullName evidence="3">Uncharacterized protein</fullName>
    </submittedName>
</protein>
<keyword evidence="2" id="KW-0472">Membrane</keyword>
<accession>A0A0G0PWD8</accession>
<evidence type="ECO:0000256" key="2">
    <source>
        <dbReference type="SAM" id="Phobius"/>
    </source>
</evidence>
<evidence type="ECO:0000313" key="4">
    <source>
        <dbReference type="Proteomes" id="UP000034845"/>
    </source>
</evidence>
<organism evidence="3 4">
    <name type="scientific">Yanofskybacteria sp. (strain GW2011_GWA1_39_13)</name>
    <dbReference type="NCBI Taxonomy" id="1619019"/>
    <lineage>
        <taxon>Bacteria</taxon>
        <taxon>Candidatus Yanofskyibacteriota</taxon>
    </lineage>
</organism>
<sequence>MRKRTAVGGWVVLFVKLALVVSVATVLSFTLITLANLSDNVKRFSFYVKINDAEMAKKELIGLHYFYDLSRKWKVQWLADKYLFGDALFYEVSDSYLIRDWEKVRNDLKEKLDDPKSYPYGNAKFRQAQALYNNGYEKEALELVLTEVAADYEKALRNCLGSMAPYDKCFDRVWNYDLATNKKNAEEALKNPSPVVPFILGPPKKDGEPILPPPKVPGGGGKESEEKPGGGGAKKRP</sequence>